<dbReference type="PANTHER" id="PTHR30055">
    <property type="entry name" value="HTH-TYPE TRANSCRIPTIONAL REGULATOR RUTR"/>
    <property type="match status" value="1"/>
</dbReference>
<evidence type="ECO:0000313" key="7">
    <source>
        <dbReference type="Proteomes" id="UP000253790"/>
    </source>
</evidence>
<dbReference type="PROSITE" id="PS50977">
    <property type="entry name" value="HTH_TETR_2"/>
    <property type="match status" value="1"/>
</dbReference>
<feature type="domain" description="HTH tetR-type" evidence="5">
    <location>
        <begin position="13"/>
        <end position="73"/>
    </location>
</feature>
<dbReference type="RefSeq" id="WP_114929521.1">
    <property type="nucleotide sequence ID" value="NZ_CP031229.1"/>
</dbReference>
<evidence type="ECO:0000259" key="5">
    <source>
        <dbReference type="PROSITE" id="PS50977"/>
    </source>
</evidence>
<dbReference type="GO" id="GO:0000976">
    <property type="term" value="F:transcription cis-regulatory region binding"/>
    <property type="evidence" value="ECO:0007669"/>
    <property type="project" value="TreeGrafter"/>
</dbReference>
<dbReference type="SUPFAM" id="SSF46689">
    <property type="entry name" value="Homeodomain-like"/>
    <property type="match status" value="1"/>
</dbReference>
<dbReference type="InterPro" id="IPR009057">
    <property type="entry name" value="Homeodomain-like_sf"/>
</dbReference>
<organism evidence="6 7">
    <name type="scientific">Ornithinimicrobium avium</name>
    <dbReference type="NCBI Taxonomy" id="2283195"/>
    <lineage>
        <taxon>Bacteria</taxon>
        <taxon>Bacillati</taxon>
        <taxon>Actinomycetota</taxon>
        <taxon>Actinomycetes</taxon>
        <taxon>Micrococcales</taxon>
        <taxon>Ornithinimicrobiaceae</taxon>
        <taxon>Ornithinimicrobium</taxon>
    </lineage>
</organism>
<dbReference type="Gene3D" id="1.10.357.10">
    <property type="entry name" value="Tetracycline Repressor, domain 2"/>
    <property type="match status" value="1"/>
</dbReference>
<evidence type="ECO:0000313" key="6">
    <source>
        <dbReference type="EMBL" id="AXH97295.1"/>
    </source>
</evidence>
<dbReference type="KEGG" id="orn:DV701_15280"/>
<dbReference type="PANTHER" id="PTHR30055:SF234">
    <property type="entry name" value="HTH-TYPE TRANSCRIPTIONAL REGULATOR BETI"/>
    <property type="match status" value="1"/>
</dbReference>
<evidence type="ECO:0000256" key="2">
    <source>
        <dbReference type="ARBA" id="ARBA00023125"/>
    </source>
</evidence>
<name>A0A345NQI7_9MICO</name>
<dbReference type="AlphaFoldDB" id="A0A345NQI7"/>
<proteinExistence type="predicted"/>
<dbReference type="EMBL" id="CP031229">
    <property type="protein sequence ID" value="AXH97295.1"/>
    <property type="molecule type" value="Genomic_DNA"/>
</dbReference>
<dbReference type="GO" id="GO:0003700">
    <property type="term" value="F:DNA-binding transcription factor activity"/>
    <property type="evidence" value="ECO:0007669"/>
    <property type="project" value="TreeGrafter"/>
</dbReference>
<evidence type="ECO:0000256" key="1">
    <source>
        <dbReference type="ARBA" id="ARBA00023015"/>
    </source>
</evidence>
<keyword evidence="3" id="KW-0804">Transcription</keyword>
<keyword evidence="2 4" id="KW-0238">DNA-binding</keyword>
<dbReference type="PRINTS" id="PR00455">
    <property type="entry name" value="HTHTETR"/>
</dbReference>
<dbReference type="OrthoDB" id="3403733at2"/>
<sequence length="210" mass="22449">MSSERTSTAPPSGSAQDRILVAAVDLFGRRGLRSTTLKAVAEQAGVSPALVVHHFGSKAGLRTACDRRLAERVRSTKGAALRRGAQLHPGGVLAQIEDSRPLLRYLARAVVEPSPEVDELIDELIADALDYTAAAEADGQVRPSADPRARMVVLTVWSLGALVLHEQLERLLDVDLLDEGGDVLPYLRAAVEIFTQGVLTHDAVVTEGMS</sequence>
<evidence type="ECO:0000256" key="3">
    <source>
        <dbReference type="ARBA" id="ARBA00023163"/>
    </source>
</evidence>
<protein>
    <submittedName>
        <fullName evidence="6">TetR/AcrR family transcriptional regulator</fullName>
    </submittedName>
</protein>
<keyword evidence="7" id="KW-1185">Reference proteome</keyword>
<reference evidence="6 7" key="1">
    <citation type="submission" date="2018-07" db="EMBL/GenBank/DDBJ databases">
        <title>Complete genome sequencing of Ornithinimicrobium sp. AMA3305.</title>
        <authorList>
            <person name="Bae J.-W."/>
        </authorList>
    </citation>
    <scope>NUCLEOTIDE SEQUENCE [LARGE SCALE GENOMIC DNA]</scope>
    <source>
        <strain evidence="6 7">AMA3305</strain>
    </source>
</reference>
<dbReference type="InterPro" id="IPR050109">
    <property type="entry name" value="HTH-type_TetR-like_transc_reg"/>
</dbReference>
<dbReference type="Pfam" id="PF17933">
    <property type="entry name" value="TetR_C_25"/>
    <property type="match status" value="1"/>
</dbReference>
<evidence type="ECO:0000256" key="4">
    <source>
        <dbReference type="PROSITE-ProRule" id="PRU00335"/>
    </source>
</evidence>
<dbReference type="Pfam" id="PF00440">
    <property type="entry name" value="TetR_N"/>
    <property type="match status" value="1"/>
</dbReference>
<dbReference type="InterPro" id="IPR041484">
    <property type="entry name" value="TetR_C_25"/>
</dbReference>
<dbReference type="Proteomes" id="UP000253790">
    <property type="component" value="Chromosome"/>
</dbReference>
<dbReference type="InterPro" id="IPR001647">
    <property type="entry name" value="HTH_TetR"/>
</dbReference>
<accession>A0A345NQI7</accession>
<feature type="DNA-binding region" description="H-T-H motif" evidence="4">
    <location>
        <begin position="36"/>
        <end position="55"/>
    </location>
</feature>
<keyword evidence="1" id="KW-0805">Transcription regulation</keyword>
<gene>
    <name evidence="6" type="ORF">DV701_15280</name>
</gene>